<keyword evidence="1" id="KW-1133">Transmembrane helix</keyword>
<evidence type="ECO:0000256" key="1">
    <source>
        <dbReference type="SAM" id="Phobius"/>
    </source>
</evidence>
<sequence>MKNIVLKIIAFGFLISGLLVGILIIASVVLITFLVPEVNFLKLFFLGFFIFLFGCLVMLAGFGLFEFFQSLIVVEEKLEKIEEDVEEIKEVEEKNK</sequence>
<keyword evidence="1" id="KW-0472">Membrane</keyword>
<keyword evidence="1" id="KW-0812">Transmembrane</keyword>
<name>A0A7V3N571_UNCC3</name>
<dbReference type="EMBL" id="DTGG01000088">
    <property type="protein sequence ID" value="HFZ09043.1"/>
    <property type="molecule type" value="Genomic_DNA"/>
</dbReference>
<organism evidence="2">
    <name type="scientific">candidate division CPR3 bacterium</name>
    <dbReference type="NCBI Taxonomy" id="2268181"/>
    <lineage>
        <taxon>Bacteria</taxon>
        <taxon>Bacteria division CPR3</taxon>
    </lineage>
</organism>
<feature type="transmembrane region" description="Helical" evidence="1">
    <location>
        <begin position="12"/>
        <end position="35"/>
    </location>
</feature>
<proteinExistence type="predicted"/>
<gene>
    <name evidence="2" type="ORF">ENV41_02795</name>
</gene>
<accession>A0A7V3N571</accession>
<evidence type="ECO:0000313" key="2">
    <source>
        <dbReference type="EMBL" id="HFZ09043.1"/>
    </source>
</evidence>
<dbReference type="AlphaFoldDB" id="A0A7V3N571"/>
<reference evidence="2" key="1">
    <citation type="journal article" date="2020" name="mSystems">
        <title>Genome- and Community-Level Interaction Insights into Carbon Utilization and Element Cycling Functions of Hydrothermarchaeota in Hydrothermal Sediment.</title>
        <authorList>
            <person name="Zhou Z."/>
            <person name="Liu Y."/>
            <person name="Xu W."/>
            <person name="Pan J."/>
            <person name="Luo Z.H."/>
            <person name="Li M."/>
        </authorList>
    </citation>
    <scope>NUCLEOTIDE SEQUENCE [LARGE SCALE GENOMIC DNA]</scope>
    <source>
        <strain evidence="2">SpSt-757</strain>
    </source>
</reference>
<protein>
    <submittedName>
        <fullName evidence="2">Uncharacterized protein</fullName>
    </submittedName>
</protein>
<comment type="caution">
    <text evidence="2">The sequence shown here is derived from an EMBL/GenBank/DDBJ whole genome shotgun (WGS) entry which is preliminary data.</text>
</comment>
<feature type="transmembrane region" description="Helical" evidence="1">
    <location>
        <begin position="41"/>
        <end position="68"/>
    </location>
</feature>